<dbReference type="Pfam" id="PF00431">
    <property type="entry name" value="CUB"/>
    <property type="match status" value="2"/>
</dbReference>
<name>A0A8S3ZTZ5_9EUPU</name>
<evidence type="ECO:0000256" key="3">
    <source>
        <dbReference type="ARBA" id="ARBA00022737"/>
    </source>
</evidence>
<dbReference type="Gene3D" id="2.60.120.290">
    <property type="entry name" value="Spermadhesin, CUB domain"/>
    <property type="match status" value="2"/>
</dbReference>
<keyword evidence="3" id="KW-0677">Repeat</keyword>
<dbReference type="PANTHER" id="PTHR24251">
    <property type="entry name" value="OVOCHYMASE-RELATED"/>
    <property type="match status" value="1"/>
</dbReference>
<evidence type="ECO:0000259" key="7">
    <source>
        <dbReference type="PROSITE" id="PS50026"/>
    </source>
</evidence>
<dbReference type="PROSITE" id="PS00010">
    <property type="entry name" value="ASX_HYDROXYL"/>
    <property type="match status" value="1"/>
</dbReference>
<protein>
    <submittedName>
        <fullName evidence="8">Uncharacterized protein</fullName>
    </submittedName>
</protein>
<dbReference type="Gene3D" id="2.170.300.10">
    <property type="entry name" value="Tie2 ligand-binding domain superfamily"/>
    <property type="match status" value="1"/>
</dbReference>
<dbReference type="SUPFAM" id="SSF57196">
    <property type="entry name" value="EGF/Laminin"/>
    <property type="match status" value="1"/>
</dbReference>
<dbReference type="FunFam" id="2.60.120.290:FF:000005">
    <property type="entry name" value="Procollagen C-endopeptidase enhancer 1"/>
    <property type="match status" value="1"/>
</dbReference>
<keyword evidence="2" id="KW-0732">Signal</keyword>
<feature type="domain" description="CUB" evidence="6">
    <location>
        <begin position="97"/>
        <end position="219"/>
    </location>
</feature>
<dbReference type="AlphaFoldDB" id="A0A8S3ZTZ5"/>
<dbReference type="Gene3D" id="2.10.25.10">
    <property type="entry name" value="Laminin"/>
    <property type="match status" value="1"/>
</dbReference>
<organism evidence="8 9">
    <name type="scientific">Candidula unifasciata</name>
    <dbReference type="NCBI Taxonomy" id="100452"/>
    <lineage>
        <taxon>Eukaryota</taxon>
        <taxon>Metazoa</taxon>
        <taxon>Spiralia</taxon>
        <taxon>Lophotrochozoa</taxon>
        <taxon>Mollusca</taxon>
        <taxon>Gastropoda</taxon>
        <taxon>Heterobranchia</taxon>
        <taxon>Euthyneura</taxon>
        <taxon>Panpulmonata</taxon>
        <taxon>Eupulmonata</taxon>
        <taxon>Stylommatophora</taxon>
        <taxon>Helicina</taxon>
        <taxon>Helicoidea</taxon>
        <taxon>Geomitridae</taxon>
        <taxon>Candidula</taxon>
    </lineage>
</organism>
<keyword evidence="1 5" id="KW-0245">EGF-like domain</keyword>
<accession>A0A8S3ZTZ5</accession>
<dbReference type="EMBL" id="CAJHNH020004535">
    <property type="protein sequence ID" value="CAG5131222.1"/>
    <property type="molecule type" value="Genomic_DNA"/>
</dbReference>
<evidence type="ECO:0000256" key="4">
    <source>
        <dbReference type="ARBA" id="ARBA00023157"/>
    </source>
</evidence>
<dbReference type="GO" id="GO:0005509">
    <property type="term" value="F:calcium ion binding"/>
    <property type="evidence" value="ECO:0007669"/>
    <property type="project" value="InterPro"/>
</dbReference>
<keyword evidence="4" id="KW-1015">Disulfide bond</keyword>
<dbReference type="InterPro" id="IPR035914">
    <property type="entry name" value="Sperma_CUB_dom_sf"/>
</dbReference>
<evidence type="ECO:0000313" key="9">
    <source>
        <dbReference type="Proteomes" id="UP000678393"/>
    </source>
</evidence>
<evidence type="ECO:0000256" key="2">
    <source>
        <dbReference type="ARBA" id="ARBA00022729"/>
    </source>
</evidence>
<dbReference type="SUPFAM" id="SSF49854">
    <property type="entry name" value="Spermadhesin, CUB domain"/>
    <property type="match status" value="2"/>
</dbReference>
<dbReference type="InterPro" id="IPR000859">
    <property type="entry name" value="CUB_dom"/>
</dbReference>
<proteinExistence type="predicted"/>
<dbReference type="SMART" id="SM00042">
    <property type="entry name" value="CUB"/>
    <property type="match status" value="2"/>
</dbReference>
<evidence type="ECO:0000256" key="5">
    <source>
        <dbReference type="PROSITE-ProRule" id="PRU00076"/>
    </source>
</evidence>
<evidence type="ECO:0000313" key="8">
    <source>
        <dbReference type="EMBL" id="CAG5131222.1"/>
    </source>
</evidence>
<evidence type="ECO:0000256" key="1">
    <source>
        <dbReference type="ARBA" id="ARBA00022536"/>
    </source>
</evidence>
<dbReference type="Proteomes" id="UP000678393">
    <property type="component" value="Unassembled WGS sequence"/>
</dbReference>
<dbReference type="PROSITE" id="PS01180">
    <property type="entry name" value="CUB"/>
    <property type="match status" value="2"/>
</dbReference>
<dbReference type="Pfam" id="PF07645">
    <property type="entry name" value="EGF_CA"/>
    <property type="match status" value="2"/>
</dbReference>
<dbReference type="CDD" id="cd00054">
    <property type="entry name" value="EGF_CA"/>
    <property type="match status" value="1"/>
</dbReference>
<dbReference type="InterPro" id="IPR000742">
    <property type="entry name" value="EGF"/>
</dbReference>
<comment type="caution">
    <text evidence="8">The sequence shown here is derived from an EMBL/GenBank/DDBJ whole genome shotgun (WGS) entry which is preliminary data.</text>
</comment>
<reference evidence="8" key="1">
    <citation type="submission" date="2021-04" db="EMBL/GenBank/DDBJ databases">
        <authorList>
            <consortium name="Molecular Ecology Group"/>
        </authorList>
    </citation>
    <scope>NUCLEOTIDE SEQUENCE</scope>
</reference>
<dbReference type="PROSITE" id="PS01187">
    <property type="entry name" value="EGF_CA"/>
    <property type="match status" value="2"/>
</dbReference>
<dbReference type="InterPro" id="IPR000152">
    <property type="entry name" value="EGF-type_Asp/Asn_hydroxyl_site"/>
</dbReference>
<dbReference type="OrthoDB" id="6158595at2759"/>
<dbReference type="CDD" id="cd00041">
    <property type="entry name" value="CUB"/>
    <property type="match status" value="2"/>
</dbReference>
<dbReference type="InterPro" id="IPR018097">
    <property type="entry name" value="EGF_Ca-bd_CS"/>
</dbReference>
<feature type="non-terminal residue" evidence="8">
    <location>
        <position position="1"/>
    </location>
</feature>
<comment type="caution">
    <text evidence="5">Lacks conserved residue(s) required for the propagation of feature annotation.</text>
</comment>
<dbReference type="PROSITE" id="PS50026">
    <property type="entry name" value="EGF_3"/>
    <property type="match status" value="1"/>
</dbReference>
<feature type="domain" description="CUB" evidence="6">
    <location>
        <begin position="219"/>
        <end position="324"/>
    </location>
</feature>
<gene>
    <name evidence="8" type="ORF">CUNI_LOCUS16780</name>
</gene>
<dbReference type="InterPro" id="IPR049883">
    <property type="entry name" value="NOTCH1_EGF-like"/>
</dbReference>
<dbReference type="PANTHER" id="PTHR24251:SF30">
    <property type="entry name" value="MEMBRANE FRIZZLED-RELATED PROTEIN"/>
    <property type="match status" value="1"/>
</dbReference>
<feature type="domain" description="EGF-like" evidence="7">
    <location>
        <begin position="357"/>
        <end position="390"/>
    </location>
</feature>
<dbReference type="InterPro" id="IPR001881">
    <property type="entry name" value="EGF-like_Ca-bd_dom"/>
</dbReference>
<keyword evidence="9" id="KW-1185">Reference proteome</keyword>
<evidence type="ECO:0000259" key="6">
    <source>
        <dbReference type="PROSITE" id="PS01180"/>
    </source>
</evidence>
<sequence>MKLEGNTCQPCSNVTFGKDCRLSCSCQVSSTKSCDVTTGGCVCSEGWTSSDCSRDINECTELLGRVCQSPDKQCFNRPGGYDCIDKPKPIVQTPKECIFTFTNSSGIIQSPNYPQRYSDTTSCSWTIKAESGKTISLRISSIDISSSDTYRVWCYYGALGIYDGSNSTAKLLGRFCGYYNTYPRSIQSSDSTMFLVFNTPGRWSGSYSVNDYQVSRYDLTVASGDVTSPQYPTGSSSNVYVTWTITVAAGNLVTLNFADYGLGECGKDYIEVFDGKHSGCNLIARFCDSQQPKTVTSTERSMHIIYSSLGNTAEKGFKASYVTDACKCYKPQTQSCSSPTGPCVCNPGYNGIDCSNDVNECLQNPCPAHSRCINSFGSFYCYCWNGTRVEATATCD</sequence>
<dbReference type="SMART" id="SM00179">
    <property type="entry name" value="EGF_CA"/>
    <property type="match status" value="2"/>
</dbReference>